<evidence type="ECO:0000256" key="8">
    <source>
        <dbReference type="PROSITE-ProRule" id="PRU01360"/>
    </source>
</evidence>
<dbReference type="InterPro" id="IPR039426">
    <property type="entry name" value="TonB-dep_rcpt-like"/>
</dbReference>
<evidence type="ECO:0000259" key="11">
    <source>
        <dbReference type="Pfam" id="PF00593"/>
    </source>
</evidence>
<evidence type="ECO:0000256" key="5">
    <source>
        <dbReference type="ARBA" id="ARBA00023077"/>
    </source>
</evidence>
<gene>
    <name evidence="13" type="ORF">GCM10007415_03000</name>
</gene>
<name>A0A917HDI1_9SPHI</name>
<dbReference type="Pfam" id="PF07715">
    <property type="entry name" value="Plug"/>
    <property type="match status" value="1"/>
</dbReference>
<dbReference type="SUPFAM" id="SSF49464">
    <property type="entry name" value="Carboxypeptidase regulatory domain-like"/>
    <property type="match status" value="1"/>
</dbReference>
<evidence type="ECO:0000256" key="10">
    <source>
        <dbReference type="SAM" id="SignalP"/>
    </source>
</evidence>
<dbReference type="InterPro" id="IPR008969">
    <property type="entry name" value="CarboxyPept-like_regulatory"/>
</dbReference>
<comment type="similarity">
    <text evidence="8 9">Belongs to the TonB-dependent receptor family.</text>
</comment>
<dbReference type="EMBL" id="BMER01000001">
    <property type="protein sequence ID" value="GGG74860.1"/>
    <property type="molecule type" value="Genomic_DNA"/>
</dbReference>
<dbReference type="GO" id="GO:0044718">
    <property type="term" value="P:siderophore transmembrane transport"/>
    <property type="evidence" value="ECO:0007669"/>
    <property type="project" value="TreeGrafter"/>
</dbReference>
<dbReference type="PANTHER" id="PTHR30069:SF57">
    <property type="entry name" value="TONB-DEPENDENT RECEPTOR"/>
    <property type="match status" value="1"/>
</dbReference>
<dbReference type="AlphaFoldDB" id="A0A917HDI1"/>
<dbReference type="RefSeq" id="WP_229738512.1">
    <property type="nucleotide sequence ID" value="NZ_BMER01000001.1"/>
</dbReference>
<dbReference type="GO" id="GO:0015344">
    <property type="term" value="F:siderophore uptake transmembrane transporter activity"/>
    <property type="evidence" value="ECO:0007669"/>
    <property type="project" value="TreeGrafter"/>
</dbReference>
<reference evidence="13" key="1">
    <citation type="journal article" date="2014" name="Int. J. Syst. Evol. Microbiol.">
        <title>Complete genome sequence of Corynebacterium casei LMG S-19264T (=DSM 44701T), isolated from a smear-ripened cheese.</title>
        <authorList>
            <consortium name="US DOE Joint Genome Institute (JGI-PGF)"/>
            <person name="Walter F."/>
            <person name="Albersmeier A."/>
            <person name="Kalinowski J."/>
            <person name="Ruckert C."/>
        </authorList>
    </citation>
    <scope>NUCLEOTIDE SEQUENCE</scope>
    <source>
        <strain evidence="13">CGMCC 1.12195</strain>
    </source>
</reference>
<keyword evidence="2 8" id="KW-0813">Transport</keyword>
<evidence type="ECO:0000313" key="13">
    <source>
        <dbReference type="EMBL" id="GGG74860.1"/>
    </source>
</evidence>
<keyword evidence="6 8" id="KW-0472">Membrane</keyword>
<sequence length="767" mass="84799">MNNPYYAVSLAAILICLSAMANGQTTSSIKGTITDSNGNTVSWATVSIPSLHIGTTADSTGSYVLTGVPAGNWELQVKYVGYRPYSMKIRSTGTPVQQDIVLMDEGTSLDEVVVSGTMKEVSKLDSPVPVEVYTAKFFKANPAPSVFDALQNINGVRPQLNCNICNTGDIHINGLEGPYTMVLIDGMPIVSGLSTVYGLSGIPQSLIERVEIVKGPASTLYGSEAVGGLINIITKNPRTTPLLAVDAFGTSWGEISADVAAKINVSKKVQSLLGASYFNYQNPIDNNNDYFTDVTLQHRISLFNKWNFERKDNRVFSFAARYVYEGRWGGEMNWEPSYRGTDEVYGESIYTSRWELFGTYQLPIKEHVTFMFSANGHDQNSVYGDMSFLADQYIGFGQLTWNKPAGSHDLLAGLTYRYTYYDDNTPATAAAYNVDINRPTNTSLPGLFLQDEITLHTNHKLLLGARYDYNSIHGSILTPRANYKWNSTDKNNVLRLSFGNGYRVANIFTEDHYALSGAREVVFDNELDPETSWNGNVNFVKKVPLNNGGIIGFDATVFYTYFNNKIIADYDTDATKIHYGNLDGHAVSQGISLNIDLALMNGLRLNAGATAMDVYSMENGEKVQQLFTEKFTGVWSASYAIKGIGLSIDYTGNLYGPMRLPLLSDEDPRDPKSPWWSIQNIQITKAFRNGIELYGGIKNLLNWTPNKGNPFIIARAHDPFNKLVEFDGNGQALVTPENPYGLTFDPSYVFGPNQGARGFLGIRYSFY</sequence>
<accession>A0A917HDI1</accession>
<keyword evidence="7 8" id="KW-0998">Cell outer membrane</keyword>
<comment type="subcellular location">
    <subcellularLocation>
        <location evidence="1 8">Cell outer membrane</location>
        <topology evidence="1 8">Multi-pass membrane protein</topology>
    </subcellularLocation>
</comment>
<dbReference type="SUPFAM" id="SSF56935">
    <property type="entry name" value="Porins"/>
    <property type="match status" value="1"/>
</dbReference>
<dbReference type="Proteomes" id="UP000660862">
    <property type="component" value="Unassembled WGS sequence"/>
</dbReference>
<reference evidence="13" key="2">
    <citation type="submission" date="2020-09" db="EMBL/GenBank/DDBJ databases">
        <authorList>
            <person name="Sun Q."/>
            <person name="Zhou Y."/>
        </authorList>
    </citation>
    <scope>NUCLEOTIDE SEQUENCE</scope>
    <source>
        <strain evidence="13">CGMCC 1.12195</strain>
    </source>
</reference>
<keyword evidence="3 8" id="KW-1134">Transmembrane beta strand</keyword>
<dbReference type="Gene3D" id="2.170.130.10">
    <property type="entry name" value="TonB-dependent receptor, plug domain"/>
    <property type="match status" value="1"/>
</dbReference>
<feature type="signal peptide" evidence="10">
    <location>
        <begin position="1"/>
        <end position="21"/>
    </location>
</feature>
<evidence type="ECO:0000256" key="2">
    <source>
        <dbReference type="ARBA" id="ARBA00022448"/>
    </source>
</evidence>
<evidence type="ECO:0000256" key="4">
    <source>
        <dbReference type="ARBA" id="ARBA00022692"/>
    </source>
</evidence>
<evidence type="ECO:0000259" key="12">
    <source>
        <dbReference type="Pfam" id="PF07715"/>
    </source>
</evidence>
<evidence type="ECO:0000256" key="3">
    <source>
        <dbReference type="ARBA" id="ARBA00022452"/>
    </source>
</evidence>
<evidence type="ECO:0000256" key="9">
    <source>
        <dbReference type="RuleBase" id="RU003357"/>
    </source>
</evidence>
<feature type="chain" id="PRO_5037802400" evidence="10">
    <location>
        <begin position="22"/>
        <end position="767"/>
    </location>
</feature>
<keyword evidence="13" id="KW-0675">Receptor</keyword>
<dbReference type="Gene3D" id="2.60.40.1120">
    <property type="entry name" value="Carboxypeptidase-like, regulatory domain"/>
    <property type="match status" value="1"/>
</dbReference>
<protein>
    <submittedName>
        <fullName evidence="13">TonB-dependent receptor</fullName>
    </submittedName>
</protein>
<keyword evidence="5 9" id="KW-0798">TonB box</keyword>
<keyword evidence="4 8" id="KW-0812">Transmembrane</keyword>
<dbReference type="GO" id="GO:0009279">
    <property type="term" value="C:cell outer membrane"/>
    <property type="evidence" value="ECO:0007669"/>
    <property type="project" value="UniProtKB-SubCell"/>
</dbReference>
<dbReference type="PANTHER" id="PTHR30069">
    <property type="entry name" value="TONB-DEPENDENT OUTER MEMBRANE RECEPTOR"/>
    <property type="match status" value="1"/>
</dbReference>
<dbReference type="InterPro" id="IPR036942">
    <property type="entry name" value="Beta-barrel_TonB_sf"/>
</dbReference>
<dbReference type="PROSITE" id="PS52016">
    <property type="entry name" value="TONB_DEPENDENT_REC_3"/>
    <property type="match status" value="1"/>
</dbReference>
<feature type="domain" description="TonB-dependent receptor-like beta-barrel" evidence="11">
    <location>
        <begin position="274"/>
        <end position="700"/>
    </location>
</feature>
<comment type="caution">
    <text evidence="13">The sequence shown here is derived from an EMBL/GenBank/DDBJ whole genome shotgun (WGS) entry which is preliminary data.</text>
</comment>
<evidence type="ECO:0000256" key="7">
    <source>
        <dbReference type="ARBA" id="ARBA00023237"/>
    </source>
</evidence>
<evidence type="ECO:0000256" key="1">
    <source>
        <dbReference type="ARBA" id="ARBA00004571"/>
    </source>
</evidence>
<dbReference type="Pfam" id="PF13715">
    <property type="entry name" value="CarbopepD_reg_2"/>
    <property type="match status" value="1"/>
</dbReference>
<keyword evidence="10" id="KW-0732">Signal</keyword>
<organism evidence="13 14">
    <name type="scientific">Parapedobacter pyrenivorans</name>
    <dbReference type="NCBI Taxonomy" id="1305674"/>
    <lineage>
        <taxon>Bacteria</taxon>
        <taxon>Pseudomonadati</taxon>
        <taxon>Bacteroidota</taxon>
        <taxon>Sphingobacteriia</taxon>
        <taxon>Sphingobacteriales</taxon>
        <taxon>Sphingobacteriaceae</taxon>
        <taxon>Parapedobacter</taxon>
    </lineage>
</organism>
<keyword evidence="14" id="KW-1185">Reference proteome</keyword>
<feature type="domain" description="TonB-dependent receptor plug" evidence="12">
    <location>
        <begin position="123"/>
        <end position="228"/>
    </location>
</feature>
<dbReference type="Pfam" id="PF00593">
    <property type="entry name" value="TonB_dep_Rec_b-barrel"/>
    <property type="match status" value="1"/>
</dbReference>
<evidence type="ECO:0000256" key="6">
    <source>
        <dbReference type="ARBA" id="ARBA00023136"/>
    </source>
</evidence>
<dbReference type="InterPro" id="IPR037066">
    <property type="entry name" value="Plug_dom_sf"/>
</dbReference>
<dbReference type="Gene3D" id="2.40.170.20">
    <property type="entry name" value="TonB-dependent receptor, beta-barrel domain"/>
    <property type="match status" value="1"/>
</dbReference>
<proteinExistence type="inferred from homology"/>
<dbReference type="InterPro" id="IPR000531">
    <property type="entry name" value="Beta-barrel_TonB"/>
</dbReference>
<evidence type="ECO:0000313" key="14">
    <source>
        <dbReference type="Proteomes" id="UP000660862"/>
    </source>
</evidence>
<dbReference type="InterPro" id="IPR012910">
    <property type="entry name" value="Plug_dom"/>
</dbReference>